<sequence length="62" mass="7235">MTNEFIRSLFVGKNIQDDSDIIRQEIEDRYFGSSQKAILVAYKDVQKQFVNIQQGRQAKNVI</sequence>
<dbReference type="AlphaFoldDB" id="A0A0U1KU25"/>
<proteinExistence type="predicted"/>
<protein>
    <recommendedName>
        <fullName evidence="1">DUF3870 domain-containing protein</fullName>
    </recommendedName>
</protein>
<evidence type="ECO:0000313" key="2">
    <source>
        <dbReference type="EMBL" id="CQR70950.1"/>
    </source>
</evidence>
<accession>A0A0U1KU25</accession>
<dbReference type="Pfam" id="PF12986">
    <property type="entry name" value="DUF3870"/>
    <property type="match status" value="1"/>
</dbReference>
<keyword evidence="3" id="KW-1185">Reference proteome</keyword>
<dbReference type="Proteomes" id="UP000049855">
    <property type="component" value="Unassembled WGS sequence"/>
</dbReference>
<organism evidence="2 3">
    <name type="scientific">Sporomusa ovata</name>
    <dbReference type="NCBI Taxonomy" id="2378"/>
    <lineage>
        <taxon>Bacteria</taxon>
        <taxon>Bacillati</taxon>
        <taxon>Bacillota</taxon>
        <taxon>Negativicutes</taxon>
        <taxon>Selenomonadales</taxon>
        <taxon>Sporomusaceae</taxon>
        <taxon>Sporomusa</taxon>
    </lineage>
</organism>
<reference evidence="3" key="1">
    <citation type="submission" date="2015-03" db="EMBL/GenBank/DDBJ databases">
        <authorList>
            <person name="Nijsse Bart"/>
        </authorList>
    </citation>
    <scope>NUCLEOTIDE SEQUENCE [LARGE SCALE GENOMIC DNA]</scope>
</reference>
<evidence type="ECO:0000313" key="3">
    <source>
        <dbReference type="Proteomes" id="UP000049855"/>
    </source>
</evidence>
<gene>
    <name evidence="2" type="ORF">SpAn4DRAFT_1928</name>
</gene>
<name>A0A0U1KU25_9FIRM</name>
<dbReference type="EMBL" id="CTRP01000003">
    <property type="protein sequence ID" value="CQR70950.1"/>
    <property type="molecule type" value="Genomic_DNA"/>
</dbReference>
<dbReference type="InterPro" id="IPR024617">
    <property type="entry name" value="DUF3870"/>
</dbReference>
<feature type="domain" description="DUF3870" evidence="1">
    <location>
        <begin position="2"/>
        <end position="49"/>
    </location>
</feature>
<evidence type="ECO:0000259" key="1">
    <source>
        <dbReference type="Pfam" id="PF12986"/>
    </source>
</evidence>